<keyword evidence="3" id="KW-0963">Cytoplasm</keyword>
<dbReference type="GO" id="GO:0008277">
    <property type="term" value="P:regulation of G protein-coupled receptor signaling pathway"/>
    <property type="evidence" value="ECO:0007669"/>
    <property type="project" value="TreeGrafter"/>
</dbReference>
<dbReference type="InterPro" id="IPR000083">
    <property type="entry name" value="Fibronectin_type1"/>
</dbReference>
<dbReference type="SMART" id="SM00390">
    <property type="entry name" value="GoLoco"/>
    <property type="match status" value="1"/>
</dbReference>
<dbReference type="CDD" id="cd00108">
    <property type="entry name" value="KR"/>
    <property type="match status" value="1"/>
</dbReference>
<sequence>MHRPGEKVKRRMRVHGSSLRSVEVARGRTGYGFTLSGQSPCILSCVLKGSPADYVGLKAGDKIFAINEINVKKASHEDVVKLIGKCAGILHMVIAEGAGHTDSCSSDEEVGFYDGKGWLKPKPDSKGLGINRAEKVVEEVQSGGIFNMIFENSSACAGNTQHPKRKQIAVQGTSVAKVERGPEHMRNNCDNLYDEDLPKALNDDSPLRTGLENQEWFGLDASILNVAMVVGYLGSIELPSSSSNLEYDSLQAIRGCMRRLRAEQKIHSLVVMKIMHDSIQLCNNKSGVVAKYPAEKLAFSALCPDDRRFFGLVTMQATDDASLAQEDEAVLRTSCHVFMVDPELFHHKIHQGIARRFGLECTADPDTNGCLEFPMSSLPVLQFVSVLYRDMGEFIEGVRARAFLDGDGDIHQNNSMSSNSDSGIGNFNQEEKSNRVLVVDLGTNSGKHVLSSTQDNPVGRSQTVSHWNVGHGQEGHPALEAMFQNDRSQHLSKFLAPSARIEVPFVPPKSSVSPCKNSCADTSNQRWLPVHVLKDWQHGCVSDQESYTDSTDWSSINCGTLPPPMNKIPADRYRVNGTFGQPQKGYPNTFDSHHCVGKAREDKKCTKFGPTSGLIQHPQRTSARRSFGRLKRYSITRSLDNLESAAVSDGELNTTDLKDCASDHSLSSNVSLPIVQSCRRHRERRVASWAVSFERLLQDPIGVKYFSEFLRKEFSEENILFWQACEYFSHISAHDKKELSFRAREIFSKFLCSKATTPVNIDSQAQLADDVLNAPHPDMFKDQQLQIFNLMKFDSYTRFLKSPVYQECILAEVEGRPISDPQNASNSPTSKHSFGSEWSNVSTPKKLSGKSKSGRSLNEESGEEDSEKKKRGPFFSWSRSKSLGRSQKKKENDDGSKDSTQTNGLSYRHESQDSLSSAASLEMFDSHRASGPAAEKEKPSKCCHVNLPDGSVYIMTVKAGFSIKEMLSEFCEKQGVNIAAVDLFLVGGDKPLALHQDSSILDSRALRLEKRTLFRLDLIPINRSVGLKAKPTKPVTEVLRPVVAKYGLNLNNLVARLNGEQEPLDLGVPISNLDGQRVILEEKQQKRGRDQAKGTSLKHSATGTSSAGNQAPTGEGRALGKSNSIKIRGESGKNARDVRLAKREDYIAQTGEKMCHKINLDEAEEFFDLISRVQSSRADDQRGLLRKEDLVLPDFLHLPPSGTDLFSSAQEGSKSFSKRLVHPNAKYTQPSGKIGFIKNNSEGSAMKLNISESKQKAAALATFVSQKTCNSPSGSPLSPVLPLQEATVRKRQSKELENECVQTVEDENIADLTLMAEGDINSPNNTLLPPTLPSSDKSTLAEAKHPPPVLLRDNQETPTHEKLKSGAFHKQKTSTPVNSGNSYQQSSKYISSDINPDRNKKKSVRKKLPINPIIDVDGAATDGGLERSWPESEGNVGFEGYIPELKSCQGRLRTGVYSSSDLPSPVAVNSEKKKDEENRYNCKSNPCRNGGTCFTECNQCSYRCVCPEEFMGGNCDVAKCFDGTLYEYFETGESWARVFLGRVEQCTCINSQIECRQEPYTECIVNLCLHDSSCRRILSTNRTVCGCQGLLVGKHCNIAPGQMCYLGNGTNYRGIVKKTVSGNNCLPWNSDLLYQELNADAIQNPEEKGLGPHSYCRNPDDDEKPWCYFIEDNTLSWEYCNITLCTSRERRPPPPPIPDAFAVIKNSCGRRHKKRNFLRPRIVGGSSSLPGSHPWLASIYIGENFCAGSLIRSCWVVTSAHCFANSPLKSTIRVVLGQHIFNKTTDVTQEFDVEKYIMFPDYTVYNPTENDIVLVKLKKTKQHCAVKSQFVRPICLPENRMSFPDNFKCQIAGWGHLYENASSYSHVLQEASVPIIPDYKCRNYDVYGAELSENMFCAGYLDGRSDACQGDSGGPLTCAKDGVSYLYGIISWGDGCSKSGKPGVYTKVTKYVNWINEKIDRTLKKSQSSVL</sequence>
<dbReference type="SUPFAM" id="SSF57196">
    <property type="entry name" value="EGF/Laminin"/>
    <property type="match status" value="1"/>
</dbReference>
<accession>A0A9Q0XV61</accession>
<evidence type="ECO:0000256" key="7">
    <source>
        <dbReference type="ARBA" id="ARBA00022737"/>
    </source>
</evidence>
<dbReference type="InterPro" id="IPR036034">
    <property type="entry name" value="PDZ_sf"/>
</dbReference>
<dbReference type="CDD" id="cd00054">
    <property type="entry name" value="EGF_CA"/>
    <property type="match status" value="1"/>
</dbReference>
<dbReference type="GO" id="GO:0005096">
    <property type="term" value="F:GTPase activator activity"/>
    <property type="evidence" value="ECO:0007669"/>
    <property type="project" value="UniProtKB-KW"/>
</dbReference>
<comment type="subcellular location">
    <subcellularLocation>
        <location evidence="1">Cytoplasm</location>
    </subcellularLocation>
</comment>
<dbReference type="CDD" id="cd00061">
    <property type="entry name" value="FN1"/>
    <property type="match status" value="1"/>
</dbReference>
<evidence type="ECO:0000256" key="9">
    <source>
        <dbReference type="ARBA" id="ARBA00023180"/>
    </source>
</evidence>
<dbReference type="PROSITE" id="PS50026">
    <property type="entry name" value="EGF_3"/>
    <property type="match status" value="2"/>
</dbReference>
<evidence type="ECO:0000256" key="6">
    <source>
        <dbReference type="ARBA" id="ARBA00022729"/>
    </source>
</evidence>
<dbReference type="SMART" id="SM00462">
    <property type="entry name" value="PTB"/>
    <property type="match status" value="1"/>
</dbReference>
<dbReference type="Gene3D" id="2.40.20.10">
    <property type="entry name" value="Plasminogen Kringle 4"/>
    <property type="match status" value="1"/>
</dbReference>
<dbReference type="PROSITE" id="PS00021">
    <property type="entry name" value="KRINGLE_1"/>
    <property type="match status" value="1"/>
</dbReference>
<proteinExistence type="predicted"/>
<feature type="disulfide bond" evidence="10">
    <location>
        <begin position="1568"/>
        <end position="1585"/>
    </location>
</feature>
<dbReference type="GO" id="GO:0005737">
    <property type="term" value="C:cytoplasm"/>
    <property type="evidence" value="ECO:0007669"/>
    <property type="project" value="UniProtKB-SubCell"/>
</dbReference>
<dbReference type="InterPro" id="IPR000742">
    <property type="entry name" value="EGF"/>
</dbReference>
<feature type="compositionally biased region" description="Polar residues" evidence="12">
    <location>
        <begin position="1093"/>
        <end position="1112"/>
    </location>
</feature>
<dbReference type="Pfam" id="PF00051">
    <property type="entry name" value="Kringle"/>
    <property type="match status" value="1"/>
</dbReference>
<evidence type="ECO:0000256" key="12">
    <source>
        <dbReference type="SAM" id="MobiDB-lite"/>
    </source>
</evidence>
<dbReference type="GO" id="GO:0006508">
    <property type="term" value="P:proteolysis"/>
    <property type="evidence" value="ECO:0007669"/>
    <property type="project" value="InterPro"/>
</dbReference>
<evidence type="ECO:0008006" key="22">
    <source>
        <dbReference type="Google" id="ProtNLM"/>
    </source>
</evidence>
<dbReference type="Pfam" id="PF16612">
    <property type="entry name" value="RGS12_usC"/>
    <property type="match status" value="1"/>
</dbReference>
<keyword evidence="2" id="KW-0343">GTPase activation</keyword>
<feature type="domain" description="Fibronectin type-I" evidence="19">
    <location>
        <begin position="1518"/>
        <end position="1558"/>
    </location>
</feature>
<evidence type="ECO:0000256" key="1">
    <source>
        <dbReference type="ARBA" id="ARBA00004496"/>
    </source>
</evidence>
<evidence type="ECO:0000256" key="8">
    <source>
        <dbReference type="ARBA" id="ARBA00023157"/>
    </source>
</evidence>
<dbReference type="InterPro" id="IPR001254">
    <property type="entry name" value="Trypsin_dom"/>
</dbReference>
<keyword evidence="6" id="KW-0732">Signal</keyword>
<dbReference type="InterPro" id="IPR038178">
    <property type="entry name" value="Kringle_sf"/>
</dbReference>
<dbReference type="InterPro" id="IPR013806">
    <property type="entry name" value="Kringle-like"/>
</dbReference>
<feature type="disulfide bond" evidence="10">
    <location>
        <begin position="1506"/>
        <end position="1515"/>
    </location>
</feature>
<dbReference type="Pfam" id="PF16611">
    <property type="entry name" value="RGS12_us2"/>
    <property type="match status" value="1"/>
</dbReference>
<dbReference type="InterPro" id="IPR029071">
    <property type="entry name" value="Ubiquitin-like_domsf"/>
</dbReference>
<comment type="caution">
    <text evidence="20">The sequence shown here is derived from an EMBL/GenBank/DDBJ whole genome shotgun (WGS) entry which is preliminary data.</text>
</comment>
<dbReference type="FunFam" id="2.40.10.10:FF:000061">
    <property type="entry name" value="Hepatocyte growth factor activator"/>
    <property type="match status" value="1"/>
</dbReference>
<dbReference type="FunFam" id="2.30.42.10:FF:000115">
    <property type="entry name" value="Regulator of G-protein signaling 12"/>
    <property type="match status" value="1"/>
</dbReference>
<dbReference type="SMART" id="SM00315">
    <property type="entry name" value="RGS"/>
    <property type="match status" value="1"/>
</dbReference>
<dbReference type="SUPFAM" id="SSF54236">
    <property type="entry name" value="Ubiquitin-like"/>
    <property type="match status" value="2"/>
</dbReference>
<feature type="region of interest" description="Disordered" evidence="12">
    <location>
        <begin position="817"/>
        <end position="912"/>
    </location>
</feature>
<dbReference type="InterPro" id="IPR003116">
    <property type="entry name" value="RBD_dom"/>
</dbReference>
<feature type="disulfide bond" evidence="10">
    <location>
        <begin position="1587"/>
        <end position="1596"/>
    </location>
</feature>
<dbReference type="InterPro" id="IPR044926">
    <property type="entry name" value="RGS_subdomain_2"/>
</dbReference>
<evidence type="ECO:0000259" key="19">
    <source>
        <dbReference type="PROSITE" id="PS51091"/>
    </source>
</evidence>
<dbReference type="SUPFAM" id="SSF48097">
    <property type="entry name" value="Regulator of G-protein signaling, RGS"/>
    <property type="match status" value="1"/>
</dbReference>
<dbReference type="GO" id="GO:0007165">
    <property type="term" value="P:signal transduction"/>
    <property type="evidence" value="ECO:0007669"/>
    <property type="project" value="InterPro"/>
</dbReference>
<dbReference type="Pfam" id="PF00615">
    <property type="entry name" value="RGS"/>
    <property type="match status" value="1"/>
</dbReference>
<gene>
    <name evidence="20" type="ORF">JRQ81_016082</name>
</gene>
<dbReference type="EMBL" id="JAPFRF010000006">
    <property type="protein sequence ID" value="KAJ7329908.1"/>
    <property type="molecule type" value="Genomic_DNA"/>
</dbReference>
<dbReference type="FunFam" id="2.40.20.10:FF:000001">
    <property type="entry name" value="Urokinase-type plasminogen activator"/>
    <property type="match status" value="1"/>
</dbReference>
<evidence type="ECO:0000313" key="20">
    <source>
        <dbReference type="EMBL" id="KAJ7329908.1"/>
    </source>
</evidence>
<dbReference type="SUPFAM" id="SSF50729">
    <property type="entry name" value="PH domain-like"/>
    <property type="match status" value="1"/>
</dbReference>
<evidence type="ECO:0000256" key="11">
    <source>
        <dbReference type="PROSITE-ProRule" id="PRU00121"/>
    </source>
</evidence>
<feature type="compositionally biased region" description="Polar residues" evidence="12">
    <location>
        <begin position="820"/>
        <end position="843"/>
    </location>
</feature>
<dbReference type="SUPFAM" id="SSF50156">
    <property type="entry name" value="PDZ domain-like"/>
    <property type="match status" value="1"/>
</dbReference>
<evidence type="ECO:0000256" key="2">
    <source>
        <dbReference type="ARBA" id="ARBA00022468"/>
    </source>
</evidence>
<dbReference type="Gene3D" id="2.10.25.10">
    <property type="entry name" value="Laminin"/>
    <property type="match status" value="2"/>
</dbReference>
<evidence type="ECO:0000259" key="14">
    <source>
        <dbReference type="PROSITE" id="PS50070"/>
    </source>
</evidence>
<feature type="region of interest" description="Disordered" evidence="12">
    <location>
        <begin position="1082"/>
        <end position="1121"/>
    </location>
</feature>
<dbReference type="Gene3D" id="2.40.10.10">
    <property type="entry name" value="Trypsin-like serine proteases"/>
    <property type="match status" value="1"/>
</dbReference>
<feature type="compositionally biased region" description="Polar residues" evidence="12">
    <location>
        <begin position="1373"/>
        <end position="1394"/>
    </location>
</feature>
<dbReference type="PRINTS" id="PR00018">
    <property type="entry name" value="KRINGLE"/>
</dbReference>
<dbReference type="PROSITE" id="PS50106">
    <property type="entry name" value="PDZ"/>
    <property type="match status" value="1"/>
</dbReference>
<dbReference type="PROSITE" id="PS50240">
    <property type="entry name" value="TRYPSIN_DOM"/>
    <property type="match status" value="1"/>
</dbReference>
<keyword evidence="8 10" id="KW-1015">Disulfide bond</keyword>
<evidence type="ECO:0000259" key="15">
    <source>
        <dbReference type="PROSITE" id="PS50106"/>
    </source>
</evidence>
<dbReference type="InterPro" id="IPR046995">
    <property type="entry name" value="RGS10/12/14-like"/>
</dbReference>
<dbReference type="InterPro" id="IPR000001">
    <property type="entry name" value="Kringle"/>
</dbReference>
<feature type="domain" description="EGF-like" evidence="13">
    <location>
        <begin position="1478"/>
        <end position="1516"/>
    </location>
</feature>
<dbReference type="InterPro" id="IPR006020">
    <property type="entry name" value="PTB/PI_dom"/>
</dbReference>
<dbReference type="Gene3D" id="2.30.42.10">
    <property type="match status" value="1"/>
</dbReference>
<dbReference type="InterPro" id="IPR036305">
    <property type="entry name" value="RGS_sf"/>
</dbReference>
<keyword evidence="4 10" id="KW-0245">EGF-like domain</keyword>
<feature type="domain" description="RGS" evidence="16">
    <location>
        <begin position="692"/>
        <end position="809"/>
    </location>
</feature>
<dbReference type="Pfam" id="PF16613">
    <property type="entry name" value="RGS12_us1"/>
    <property type="match status" value="1"/>
</dbReference>
<feature type="compositionally biased region" description="Basic and acidic residues" evidence="12">
    <location>
        <begin position="1082"/>
        <end position="1092"/>
    </location>
</feature>
<dbReference type="GO" id="GO:0005576">
    <property type="term" value="C:extracellular region"/>
    <property type="evidence" value="ECO:0007669"/>
    <property type="project" value="InterPro"/>
</dbReference>
<dbReference type="InterPro" id="IPR018056">
    <property type="entry name" value="Kringle_CS"/>
</dbReference>
<dbReference type="GO" id="GO:0004252">
    <property type="term" value="F:serine-type endopeptidase activity"/>
    <property type="evidence" value="ECO:0007669"/>
    <property type="project" value="InterPro"/>
</dbReference>
<evidence type="ECO:0000256" key="5">
    <source>
        <dbReference type="ARBA" id="ARBA00022572"/>
    </source>
</evidence>
<dbReference type="CDD" id="cd17138">
    <property type="entry name" value="RBD2_RGS12"/>
    <property type="match status" value="1"/>
</dbReference>
<dbReference type="CDD" id="cd08742">
    <property type="entry name" value="RGS_RGS12"/>
    <property type="match status" value="1"/>
</dbReference>
<feature type="domain" description="RBD" evidence="18">
    <location>
        <begin position="941"/>
        <end position="1011"/>
    </location>
</feature>
<dbReference type="SMART" id="SM00020">
    <property type="entry name" value="Tryp_SPc"/>
    <property type="match status" value="1"/>
</dbReference>
<dbReference type="InterPro" id="IPR033116">
    <property type="entry name" value="TRYPSIN_SER"/>
</dbReference>
<dbReference type="OrthoDB" id="196547at2759"/>
<feature type="domain" description="RBD" evidence="18">
    <location>
        <begin position="1013"/>
        <end position="1083"/>
    </location>
</feature>
<dbReference type="SMART" id="SM00455">
    <property type="entry name" value="RBD"/>
    <property type="match status" value="2"/>
</dbReference>
<name>A0A9Q0XV61_9SAUR</name>
<dbReference type="Gene3D" id="3.10.20.90">
    <property type="entry name" value="Phosphatidylinositol 3-kinase Catalytic Subunit, Chain A, domain 1"/>
    <property type="match status" value="2"/>
</dbReference>
<dbReference type="SUPFAM" id="SSF50494">
    <property type="entry name" value="Trypsin-like serine proteases"/>
    <property type="match status" value="1"/>
</dbReference>
<dbReference type="PROSITE" id="PS00022">
    <property type="entry name" value="EGF_1"/>
    <property type="match status" value="2"/>
</dbReference>
<keyword evidence="5 11" id="KW-0420">Kringle</keyword>
<feature type="domain" description="EGF-like" evidence="13">
    <location>
        <begin position="1559"/>
        <end position="1597"/>
    </location>
</feature>
<dbReference type="InterPro" id="IPR043504">
    <property type="entry name" value="Peptidase_S1_PA_chymotrypsin"/>
</dbReference>
<dbReference type="SUPFAM" id="SSF57440">
    <property type="entry name" value="Kringle-like"/>
    <property type="match status" value="1"/>
</dbReference>
<dbReference type="Pfam" id="PF02196">
    <property type="entry name" value="RBD"/>
    <property type="match status" value="1"/>
</dbReference>
<dbReference type="GO" id="GO:0005886">
    <property type="term" value="C:plasma membrane"/>
    <property type="evidence" value="ECO:0007669"/>
    <property type="project" value="TreeGrafter"/>
</dbReference>
<dbReference type="InterPro" id="IPR003109">
    <property type="entry name" value="GoLoco_motif"/>
</dbReference>
<dbReference type="SMART" id="SM00130">
    <property type="entry name" value="KR"/>
    <property type="match status" value="1"/>
</dbReference>
<evidence type="ECO:0000313" key="21">
    <source>
        <dbReference type="Proteomes" id="UP001142489"/>
    </source>
</evidence>
<dbReference type="CDD" id="cd06710">
    <property type="entry name" value="PDZ_RGS12-like"/>
    <property type="match status" value="1"/>
</dbReference>
<dbReference type="InterPro" id="IPR001478">
    <property type="entry name" value="PDZ"/>
</dbReference>
<feature type="domain" description="Kringle" evidence="14">
    <location>
        <begin position="1603"/>
        <end position="1685"/>
    </location>
</feature>
<dbReference type="Pfam" id="PF00640">
    <property type="entry name" value="PID"/>
    <property type="match status" value="1"/>
</dbReference>
<evidence type="ECO:0000259" key="13">
    <source>
        <dbReference type="PROSITE" id="PS50026"/>
    </source>
</evidence>
<dbReference type="PROSITE" id="PS50877">
    <property type="entry name" value="GOLOCO"/>
    <property type="match status" value="1"/>
</dbReference>
<dbReference type="PROSITE" id="PS00135">
    <property type="entry name" value="TRYPSIN_SER"/>
    <property type="match status" value="1"/>
</dbReference>
<evidence type="ECO:0000259" key="16">
    <source>
        <dbReference type="PROSITE" id="PS50132"/>
    </source>
</evidence>
<dbReference type="InterPro" id="IPR016137">
    <property type="entry name" value="RGS"/>
</dbReference>
<feature type="domain" description="Peptidase S1" evidence="17">
    <location>
        <begin position="1722"/>
        <end position="1960"/>
    </location>
</feature>
<dbReference type="PROSITE" id="PS50132">
    <property type="entry name" value="RGS"/>
    <property type="match status" value="1"/>
</dbReference>
<dbReference type="InterPro" id="IPR009003">
    <property type="entry name" value="Peptidase_S1_PA"/>
</dbReference>
<dbReference type="CDD" id="cd00190">
    <property type="entry name" value="Tryp_SPc"/>
    <property type="match status" value="1"/>
</dbReference>
<feature type="region of interest" description="Disordered" evidence="12">
    <location>
        <begin position="1320"/>
        <end position="1406"/>
    </location>
</feature>
<dbReference type="PRINTS" id="PR01301">
    <property type="entry name" value="RGSPROTEIN"/>
</dbReference>
<dbReference type="Gene3D" id="1.10.167.10">
    <property type="entry name" value="Regulator of G-protein Signalling 4, domain 2"/>
    <property type="match status" value="1"/>
</dbReference>
<protein>
    <recommendedName>
        <fullName evidence="22">Regulator of G-protein signaling 12</fullName>
    </recommendedName>
</protein>
<dbReference type="InterPro" id="IPR037880">
    <property type="entry name" value="RGS12_RGS"/>
</dbReference>
<dbReference type="InterPro" id="IPR024066">
    <property type="entry name" value="RGS_subdom1/3"/>
</dbReference>
<dbReference type="PROSITE" id="PS51091">
    <property type="entry name" value="FN1_2"/>
    <property type="match status" value="1"/>
</dbReference>
<comment type="caution">
    <text evidence="10">Lacks conserved residue(s) required for the propagation of feature annotation.</text>
</comment>
<evidence type="ECO:0000256" key="4">
    <source>
        <dbReference type="ARBA" id="ARBA00022536"/>
    </source>
</evidence>
<feature type="compositionally biased region" description="Low complexity" evidence="12">
    <location>
        <begin position="1321"/>
        <end position="1340"/>
    </location>
</feature>
<dbReference type="CDD" id="cd13162">
    <property type="entry name" value="PTB_RGS12"/>
    <property type="match status" value="1"/>
</dbReference>
<organism evidence="20 21">
    <name type="scientific">Phrynocephalus forsythii</name>
    <dbReference type="NCBI Taxonomy" id="171643"/>
    <lineage>
        <taxon>Eukaryota</taxon>
        <taxon>Metazoa</taxon>
        <taxon>Chordata</taxon>
        <taxon>Craniata</taxon>
        <taxon>Vertebrata</taxon>
        <taxon>Euteleostomi</taxon>
        <taxon>Lepidosauria</taxon>
        <taxon>Squamata</taxon>
        <taxon>Bifurcata</taxon>
        <taxon>Unidentata</taxon>
        <taxon>Episquamata</taxon>
        <taxon>Toxicofera</taxon>
        <taxon>Iguania</taxon>
        <taxon>Acrodonta</taxon>
        <taxon>Agamidae</taxon>
        <taxon>Agaminae</taxon>
        <taxon>Phrynocephalus</taxon>
    </lineage>
</organism>
<keyword evidence="21" id="KW-1185">Reference proteome</keyword>
<keyword evidence="7" id="KW-0677">Repeat</keyword>
<feature type="disulfide bond" evidence="10">
    <location>
        <begin position="1487"/>
        <end position="1504"/>
    </location>
</feature>
<dbReference type="PROSITE" id="PS01253">
    <property type="entry name" value="FN1_1"/>
    <property type="match status" value="1"/>
</dbReference>
<dbReference type="GO" id="GO:0005634">
    <property type="term" value="C:nucleus"/>
    <property type="evidence" value="ECO:0007669"/>
    <property type="project" value="TreeGrafter"/>
</dbReference>
<dbReference type="Proteomes" id="UP001142489">
    <property type="component" value="Unassembled WGS sequence"/>
</dbReference>
<dbReference type="PANTHER" id="PTHR45945">
    <property type="entry name" value="REGULATOR OF G-PROTEIN SIGNALING LOCO"/>
    <property type="match status" value="1"/>
</dbReference>
<dbReference type="InterPro" id="IPR011993">
    <property type="entry name" value="PH-like_dom_sf"/>
</dbReference>
<feature type="domain" description="PDZ" evidence="15">
    <location>
        <begin position="21"/>
        <end position="98"/>
    </location>
</feature>
<dbReference type="Pfam" id="PF02188">
    <property type="entry name" value="GoLoco"/>
    <property type="match status" value="1"/>
</dbReference>
<feature type="compositionally biased region" description="Basic and acidic residues" evidence="12">
    <location>
        <begin position="1353"/>
        <end position="1364"/>
    </location>
</feature>
<dbReference type="SMART" id="SM00228">
    <property type="entry name" value="PDZ"/>
    <property type="match status" value="1"/>
</dbReference>
<dbReference type="FunFam" id="1.10.167.10:FF:000001">
    <property type="entry name" value="Putative regulator of g-protein signaling 12"/>
    <property type="match status" value="1"/>
</dbReference>
<keyword evidence="9" id="KW-0325">Glycoprotein</keyword>
<dbReference type="Pfam" id="PF00039">
    <property type="entry name" value="fn1"/>
    <property type="match status" value="1"/>
</dbReference>
<dbReference type="Gene3D" id="1.10.196.10">
    <property type="match status" value="1"/>
</dbReference>
<evidence type="ECO:0000259" key="18">
    <source>
        <dbReference type="PROSITE" id="PS50898"/>
    </source>
</evidence>
<dbReference type="Pfam" id="PF00089">
    <property type="entry name" value="Trypsin"/>
    <property type="match status" value="1"/>
</dbReference>
<dbReference type="PANTHER" id="PTHR45945:SF1">
    <property type="entry name" value="REGULATOR OF G-PROTEIN SIGNALING 12"/>
    <property type="match status" value="1"/>
</dbReference>
<dbReference type="PROSITE" id="PS50898">
    <property type="entry name" value="RBD"/>
    <property type="match status" value="2"/>
</dbReference>
<evidence type="ECO:0000259" key="17">
    <source>
        <dbReference type="PROSITE" id="PS50240"/>
    </source>
</evidence>
<evidence type="ECO:0000256" key="10">
    <source>
        <dbReference type="PROSITE-ProRule" id="PRU00076"/>
    </source>
</evidence>
<dbReference type="PROSITE" id="PS50070">
    <property type="entry name" value="KRINGLE_2"/>
    <property type="match status" value="1"/>
</dbReference>
<dbReference type="Pfam" id="PF00595">
    <property type="entry name" value="PDZ"/>
    <property type="match status" value="1"/>
</dbReference>
<reference evidence="20" key="1">
    <citation type="journal article" date="2023" name="DNA Res.">
        <title>Chromosome-level genome assembly of Phrynocephalus forsythii using third-generation DNA sequencing and Hi-C analysis.</title>
        <authorList>
            <person name="Qi Y."/>
            <person name="Zhao W."/>
            <person name="Zhao Y."/>
            <person name="Niu C."/>
            <person name="Cao S."/>
            <person name="Zhang Y."/>
        </authorList>
    </citation>
    <scope>NUCLEOTIDE SEQUENCE</scope>
    <source>
        <tissue evidence="20">Muscle</tissue>
    </source>
</reference>
<dbReference type="SMART" id="SM00181">
    <property type="entry name" value="EGF"/>
    <property type="match status" value="2"/>
</dbReference>
<dbReference type="Gene3D" id="2.30.29.30">
    <property type="entry name" value="Pleckstrin-homology domain (PH domain)/Phosphotyrosine-binding domain (PTB)"/>
    <property type="match status" value="1"/>
</dbReference>
<evidence type="ECO:0000256" key="3">
    <source>
        <dbReference type="ARBA" id="ARBA00022490"/>
    </source>
</evidence>